<dbReference type="GO" id="GO:0005886">
    <property type="term" value="C:plasma membrane"/>
    <property type="evidence" value="ECO:0007669"/>
    <property type="project" value="UniProtKB-SubCell"/>
</dbReference>
<evidence type="ECO:0000256" key="7">
    <source>
        <dbReference type="ARBA" id="ARBA00022692"/>
    </source>
</evidence>
<protein>
    <recommendedName>
        <fullName evidence="3">Type II secretion system protein J</fullName>
    </recommendedName>
</protein>
<dbReference type="GO" id="GO:0015627">
    <property type="term" value="C:type II protein secretion system complex"/>
    <property type="evidence" value="ECO:0007669"/>
    <property type="project" value="InterPro"/>
</dbReference>
<keyword evidence="6" id="KW-0997">Cell inner membrane</keyword>
<keyword evidence="8 10" id="KW-1133">Transmembrane helix</keyword>
<evidence type="ECO:0000256" key="5">
    <source>
        <dbReference type="ARBA" id="ARBA00022481"/>
    </source>
</evidence>
<evidence type="ECO:0000256" key="10">
    <source>
        <dbReference type="SAM" id="Phobius"/>
    </source>
</evidence>
<dbReference type="InterPro" id="IPR010055">
    <property type="entry name" value="T2SS_protein-GspJ"/>
</dbReference>
<dbReference type="EMBL" id="BSNM01000014">
    <property type="protein sequence ID" value="GLQ31835.1"/>
    <property type="molecule type" value="Genomic_DNA"/>
</dbReference>
<evidence type="ECO:0000313" key="11">
    <source>
        <dbReference type="EMBL" id="GLQ31835.1"/>
    </source>
</evidence>
<accession>A0AA37SB40</accession>
<dbReference type="InterPro" id="IPR051621">
    <property type="entry name" value="T2SS_protein_J"/>
</dbReference>
<dbReference type="NCBIfam" id="TIGR02532">
    <property type="entry name" value="IV_pilin_GFxxxE"/>
    <property type="match status" value="1"/>
</dbReference>
<dbReference type="Gene3D" id="3.10.610.10">
    <property type="entry name" value="GSPII I/J protein-like"/>
    <property type="match status" value="1"/>
</dbReference>
<dbReference type="Pfam" id="PF07963">
    <property type="entry name" value="N_methyl"/>
    <property type="match status" value="1"/>
</dbReference>
<comment type="subcellular location">
    <subcellularLocation>
        <location evidence="1">Cell inner membrane</location>
        <topology evidence="1">Single-pass membrane protein</topology>
    </subcellularLocation>
</comment>
<dbReference type="InterPro" id="IPR045584">
    <property type="entry name" value="Pilin-like"/>
</dbReference>
<evidence type="ECO:0000256" key="3">
    <source>
        <dbReference type="ARBA" id="ARBA00021539"/>
    </source>
</evidence>
<dbReference type="Pfam" id="PF11612">
    <property type="entry name" value="T2SSJ"/>
    <property type="match status" value="1"/>
</dbReference>
<organism evidence="11 12">
    <name type="scientific">Litoribrevibacter albus</name>
    <dbReference type="NCBI Taxonomy" id="1473156"/>
    <lineage>
        <taxon>Bacteria</taxon>
        <taxon>Pseudomonadati</taxon>
        <taxon>Pseudomonadota</taxon>
        <taxon>Gammaproteobacteria</taxon>
        <taxon>Oceanospirillales</taxon>
        <taxon>Oceanospirillaceae</taxon>
        <taxon>Litoribrevibacter</taxon>
    </lineage>
</organism>
<dbReference type="InterPro" id="IPR012902">
    <property type="entry name" value="N_methyl_site"/>
</dbReference>
<dbReference type="PANTHER" id="PTHR39583">
    <property type="entry name" value="TYPE II SECRETION SYSTEM PROTEIN J-RELATED"/>
    <property type="match status" value="1"/>
</dbReference>
<keyword evidence="12" id="KW-1185">Reference proteome</keyword>
<name>A0AA37SB40_9GAMM</name>
<keyword evidence="5" id="KW-0488">Methylation</keyword>
<comment type="caution">
    <text evidence="11">The sequence shown here is derived from an EMBL/GenBank/DDBJ whole genome shotgun (WGS) entry which is preliminary data.</text>
</comment>
<evidence type="ECO:0000256" key="9">
    <source>
        <dbReference type="ARBA" id="ARBA00023136"/>
    </source>
</evidence>
<dbReference type="SUPFAM" id="SSF54523">
    <property type="entry name" value="Pili subunits"/>
    <property type="match status" value="1"/>
</dbReference>
<gene>
    <name evidence="11" type="primary">xcpW</name>
    <name evidence="11" type="ORF">GCM10007876_23140</name>
</gene>
<dbReference type="PROSITE" id="PS00409">
    <property type="entry name" value="PROKAR_NTER_METHYL"/>
    <property type="match status" value="1"/>
</dbReference>
<keyword evidence="4" id="KW-1003">Cell membrane</keyword>
<dbReference type="Proteomes" id="UP001161389">
    <property type="component" value="Unassembled WGS sequence"/>
</dbReference>
<dbReference type="PANTHER" id="PTHR39583:SF2">
    <property type="entry name" value="TYPE II SECRETION SYSTEM PROTEIN J"/>
    <property type="match status" value="1"/>
</dbReference>
<evidence type="ECO:0000313" key="12">
    <source>
        <dbReference type="Proteomes" id="UP001161389"/>
    </source>
</evidence>
<evidence type="ECO:0000256" key="8">
    <source>
        <dbReference type="ARBA" id="ARBA00022989"/>
    </source>
</evidence>
<evidence type="ECO:0000256" key="6">
    <source>
        <dbReference type="ARBA" id="ARBA00022519"/>
    </source>
</evidence>
<dbReference type="GO" id="GO:0015628">
    <property type="term" value="P:protein secretion by the type II secretion system"/>
    <property type="evidence" value="ECO:0007669"/>
    <property type="project" value="InterPro"/>
</dbReference>
<proteinExistence type="inferred from homology"/>
<evidence type="ECO:0000256" key="2">
    <source>
        <dbReference type="ARBA" id="ARBA00011084"/>
    </source>
</evidence>
<evidence type="ECO:0000256" key="4">
    <source>
        <dbReference type="ARBA" id="ARBA00022475"/>
    </source>
</evidence>
<dbReference type="AlphaFoldDB" id="A0AA37SB40"/>
<dbReference type="RefSeq" id="WP_284381576.1">
    <property type="nucleotide sequence ID" value="NZ_BSNM01000014.1"/>
</dbReference>
<evidence type="ECO:0000256" key="1">
    <source>
        <dbReference type="ARBA" id="ARBA00004377"/>
    </source>
</evidence>
<keyword evidence="7 10" id="KW-0812">Transmembrane</keyword>
<feature type="transmembrane region" description="Helical" evidence="10">
    <location>
        <begin position="12"/>
        <end position="33"/>
    </location>
</feature>
<comment type="similarity">
    <text evidence="2">Belongs to the GSP J family.</text>
</comment>
<dbReference type="NCBIfam" id="TIGR01711">
    <property type="entry name" value="gspJ"/>
    <property type="match status" value="1"/>
</dbReference>
<sequence>MQGVRSHSGFTLLEVLLAIGITALIGVSTYTLLSQTLRTRDHLSVQAEELRRFQLAATIIQHDIRQISDRVIRDQFGDYQPALRLGGYSNYGALEFTKSGVANMRRQEISNFQRVSYHLRDDRLTRFVWPVLDQAPDSTPREQELLEGIAEIEVKVLDDKEWKAEWLPNPANMSPQDLKQLPEAISIEITTDTGEVYRWVEQVLRK</sequence>
<keyword evidence="9 10" id="KW-0472">Membrane</keyword>
<reference evidence="11" key="2">
    <citation type="submission" date="2023-01" db="EMBL/GenBank/DDBJ databases">
        <title>Draft genome sequence of Litoribrevibacter albus strain NBRC 110071.</title>
        <authorList>
            <person name="Sun Q."/>
            <person name="Mori K."/>
        </authorList>
    </citation>
    <scope>NUCLEOTIDE SEQUENCE</scope>
    <source>
        <strain evidence="11">NBRC 110071</strain>
    </source>
</reference>
<reference evidence="11" key="1">
    <citation type="journal article" date="2014" name="Int. J. Syst. Evol. Microbiol.">
        <title>Complete genome sequence of Corynebacterium casei LMG S-19264T (=DSM 44701T), isolated from a smear-ripened cheese.</title>
        <authorList>
            <consortium name="US DOE Joint Genome Institute (JGI-PGF)"/>
            <person name="Walter F."/>
            <person name="Albersmeier A."/>
            <person name="Kalinowski J."/>
            <person name="Ruckert C."/>
        </authorList>
    </citation>
    <scope>NUCLEOTIDE SEQUENCE</scope>
    <source>
        <strain evidence="11">NBRC 110071</strain>
    </source>
</reference>